<dbReference type="GO" id="GO:1990904">
    <property type="term" value="C:ribonucleoprotein complex"/>
    <property type="evidence" value="ECO:0007669"/>
    <property type="project" value="UniProtKB-KW"/>
</dbReference>
<keyword evidence="3" id="KW-0687">Ribonucleoprotein</keyword>
<dbReference type="SUPFAM" id="SSF50249">
    <property type="entry name" value="Nucleic acid-binding proteins"/>
    <property type="match status" value="1"/>
</dbReference>
<gene>
    <name evidence="4" type="primary">rpsQ</name>
    <name evidence="4" type="ORF">COV24_01360</name>
</gene>
<comment type="caution">
    <text evidence="4">The sequence shown here is derived from an EMBL/GenBank/DDBJ whole genome shotgun (WGS) entry which is preliminary data.</text>
</comment>
<reference evidence="4 5" key="1">
    <citation type="submission" date="2017-09" db="EMBL/GenBank/DDBJ databases">
        <title>Depth-based differentiation of microbial function through sediment-hosted aquifers and enrichment of novel symbionts in the deep terrestrial subsurface.</title>
        <authorList>
            <person name="Probst A.J."/>
            <person name="Ladd B."/>
            <person name="Jarett J.K."/>
            <person name="Geller-Mcgrath D.E."/>
            <person name="Sieber C.M."/>
            <person name="Emerson J.B."/>
            <person name="Anantharaman K."/>
            <person name="Thomas B.C."/>
            <person name="Malmstrom R."/>
            <person name="Stieglmeier M."/>
            <person name="Klingl A."/>
            <person name="Woyke T."/>
            <person name="Ryan C.M."/>
            <person name="Banfield J.F."/>
        </authorList>
    </citation>
    <scope>NUCLEOTIDE SEQUENCE [LARGE SCALE GENOMIC DNA]</scope>
    <source>
        <strain evidence="4">CG10_big_fil_rev_8_21_14_0_10_32_10</strain>
    </source>
</reference>
<dbReference type="InterPro" id="IPR019979">
    <property type="entry name" value="Ribosomal_uS17_CS"/>
</dbReference>
<dbReference type="CDD" id="cd00364">
    <property type="entry name" value="Ribosomal_uS17"/>
    <property type="match status" value="1"/>
</dbReference>
<organism evidence="4 5">
    <name type="scientific">candidate division WWE3 bacterium CG10_big_fil_rev_8_21_14_0_10_32_10</name>
    <dbReference type="NCBI Taxonomy" id="1975090"/>
    <lineage>
        <taxon>Bacteria</taxon>
        <taxon>Katanobacteria</taxon>
    </lineage>
</organism>
<evidence type="ECO:0000313" key="4">
    <source>
        <dbReference type="EMBL" id="PIR43687.1"/>
    </source>
</evidence>
<comment type="similarity">
    <text evidence="1">Belongs to the universal ribosomal protein uS17 family.</text>
</comment>
<dbReference type="PROSITE" id="PS00056">
    <property type="entry name" value="RIBOSOMAL_S17"/>
    <property type="match status" value="1"/>
</dbReference>
<dbReference type="GO" id="GO:0006412">
    <property type="term" value="P:translation"/>
    <property type="evidence" value="ECO:0007669"/>
    <property type="project" value="InterPro"/>
</dbReference>
<dbReference type="PANTHER" id="PTHR10744:SF1">
    <property type="entry name" value="SMALL RIBOSOMAL SUBUNIT PROTEIN US17M"/>
    <property type="match status" value="1"/>
</dbReference>
<dbReference type="InterPro" id="IPR000266">
    <property type="entry name" value="Ribosomal_uS17"/>
</dbReference>
<dbReference type="AlphaFoldDB" id="A0A2H0RB28"/>
<dbReference type="Gene3D" id="2.40.50.140">
    <property type="entry name" value="Nucleic acid-binding proteins"/>
    <property type="match status" value="1"/>
</dbReference>
<dbReference type="EMBL" id="PCXU01000013">
    <property type="protein sequence ID" value="PIR43687.1"/>
    <property type="molecule type" value="Genomic_DNA"/>
</dbReference>
<accession>A0A2H0RB28</accession>
<dbReference type="Proteomes" id="UP000230214">
    <property type="component" value="Unassembled WGS sequence"/>
</dbReference>
<name>A0A2H0RB28_UNCKA</name>
<keyword evidence="2 4" id="KW-0689">Ribosomal protein</keyword>
<dbReference type="PANTHER" id="PTHR10744">
    <property type="entry name" value="40S RIBOSOMAL PROTEIN S11 FAMILY MEMBER"/>
    <property type="match status" value="1"/>
</dbReference>
<evidence type="ECO:0000256" key="2">
    <source>
        <dbReference type="ARBA" id="ARBA00022980"/>
    </source>
</evidence>
<dbReference type="GO" id="GO:0005840">
    <property type="term" value="C:ribosome"/>
    <property type="evidence" value="ECO:0007669"/>
    <property type="project" value="UniProtKB-KW"/>
</dbReference>
<dbReference type="Pfam" id="PF00366">
    <property type="entry name" value="Ribosomal_S17"/>
    <property type="match status" value="1"/>
</dbReference>
<protein>
    <submittedName>
        <fullName evidence="4">30S ribosomal protein S17</fullName>
    </submittedName>
</protein>
<evidence type="ECO:0000256" key="1">
    <source>
        <dbReference type="ARBA" id="ARBA00010254"/>
    </source>
</evidence>
<sequence>MKKFIGIVKSTKMQKTVGVDVVINKVHPVYKKRLSFTKRFLVDANVKVVEGDKVEIVETKPISKRKNWKIIKVIK</sequence>
<dbReference type="InterPro" id="IPR012340">
    <property type="entry name" value="NA-bd_OB-fold"/>
</dbReference>
<evidence type="ECO:0000313" key="5">
    <source>
        <dbReference type="Proteomes" id="UP000230214"/>
    </source>
</evidence>
<dbReference type="GO" id="GO:0003735">
    <property type="term" value="F:structural constituent of ribosome"/>
    <property type="evidence" value="ECO:0007669"/>
    <property type="project" value="InterPro"/>
</dbReference>
<proteinExistence type="inferred from homology"/>
<evidence type="ECO:0000256" key="3">
    <source>
        <dbReference type="ARBA" id="ARBA00023274"/>
    </source>
</evidence>